<gene>
    <name evidence="1" type="ORF">A3D77_05380</name>
</gene>
<proteinExistence type="predicted"/>
<dbReference type="AlphaFoldDB" id="A0A1F5ZL97"/>
<evidence type="ECO:0000313" key="2">
    <source>
        <dbReference type="Proteomes" id="UP000176923"/>
    </source>
</evidence>
<dbReference type="EMBL" id="MFJL01000038">
    <property type="protein sequence ID" value="OGG13266.1"/>
    <property type="molecule type" value="Genomic_DNA"/>
</dbReference>
<organism evidence="1 2">
    <name type="scientific">Candidatus Gottesmanbacteria bacterium RIFCSPHIGHO2_02_FULL_39_11</name>
    <dbReference type="NCBI Taxonomy" id="1798382"/>
    <lineage>
        <taxon>Bacteria</taxon>
        <taxon>Candidatus Gottesmaniibacteriota</taxon>
    </lineage>
</organism>
<sequence>MVDQSDFLYNLTPEQRLEQACSMSDFSRELTLGRIKTENPESSESQLQEMLIKYLHGNIWTKRSSSLSR</sequence>
<evidence type="ECO:0000313" key="1">
    <source>
        <dbReference type="EMBL" id="OGG13266.1"/>
    </source>
</evidence>
<dbReference type="Proteomes" id="UP000176923">
    <property type="component" value="Unassembled WGS sequence"/>
</dbReference>
<accession>A0A1F5ZL97</accession>
<reference evidence="1 2" key="1">
    <citation type="journal article" date="2016" name="Nat. Commun.">
        <title>Thousands of microbial genomes shed light on interconnected biogeochemical processes in an aquifer system.</title>
        <authorList>
            <person name="Anantharaman K."/>
            <person name="Brown C.T."/>
            <person name="Hug L.A."/>
            <person name="Sharon I."/>
            <person name="Castelle C.J."/>
            <person name="Probst A.J."/>
            <person name="Thomas B.C."/>
            <person name="Singh A."/>
            <person name="Wilkins M.J."/>
            <person name="Karaoz U."/>
            <person name="Brodie E.L."/>
            <person name="Williams K.H."/>
            <person name="Hubbard S.S."/>
            <person name="Banfield J.F."/>
        </authorList>
    </citation>
    <scope>NUCLEOTIDE SEQUENCE [LARGE SCALE GENOMIC DNA]</scope>
</reference>
<name>A0A1F5ZL97_9BACT</name>
<protein>
    <submittedName>
        <fullName evidence="1">Uncharacterized protein</fullName>
    </submittedName>
</protein>
<comment type="caution">
    <text evidence="1">The sequence shown here is derived from an EMBL/GenBank/DDBJ whole genome shotgun (WGS) entry which is preliminary data.</text>
</comment>